<dbReference type="Pfam" id="PF10442">
    <property type="entry name" value="FIST_C"/>
    <property type="match status" value="1"/>
</dbReference>
<dbReference type="PANTHER" id="PTHR14939:SF5">
    <property type="entry name" value="F-BOX ONLY PROTEIN 22"/>
    <property type="match status" value="1"/>
</dbReference>
<evidence type="ECO:0000256" key="5">
    <source>
        <dbReference type="ARBA" id="ARBA00023136"/>
    </source>
</evidence>
<feature type="domain" description="FIST" evidence="6">
    <location>
        <begin position="13"/>
        <end position="210"/>
    </location>
</feature>
<dbReference type="Proteomes" id="UP000178187">
    <property type="component" value="Unassembled WGS sequence"/>
</dbReference>
<comment type="subcellular location">
    <subcellularLocation>
        <location evidence="1">Cell membrane</location>
        <topology evidence="1">Multi-pass membrane protein</topology>
    </subcellularLocation>
</comment>
<evidence type="ECO:0000256" key="1">
    <source>
        <dbReference type="ARBA" id="ARBA00004651"/>
    </source>
</evidence>
<keyword evidence="4" id="KW-1133">Transmembrane helix</keyword>
<keyword evidence="2" id="KW-1003">Cell membrane</keyword>
<dbReference type="PANTHER" id="PTHR14939">
    <property type="entry name" value="F-BOX ONLY PROTEIN 22"/>
    <property type="match status" value="1"/>
</dbReference>
<keyword evidence="5" id="KW-0472">Membrane</keyword>
<evidence type="ECO:0008006" key="10">
    <source>
        <dbReference type="Google" id="ProtNLM"/>
    </source>
</evidence>
<dbReference type="SMART" id="SM00897">
    <property type="entry name" value="FIST"/>
    <property type="match status" value="1"/>
</dbReference>
<dbReference type="Pfam" id="PF08495">
    <property type="entry name" value="FIST"/>
    <property type="match status" value="1"/>
</dbReference>
<comment type="caution">
    <text evidence="8">The sequence shown here is derived from an EMBL/GenBank/DDBJ whole genome shotgun (WGS) entry which is preliminary data.</text>
</comment>
<sequence length="380" mass="41664">MLADQVIQDFKGASCDLAVLFVSAVYLEVDHQKIWSILRAKLSVNCLLACNAYGVVGHKSEYESKPAVSLMAMHLPGVKVLPFSFFPEDVDTISSGKELLASLDLYPTDKPHFLCLAEPMTCDSGKFVELLNEGYPCSPVIGGMASANVLGFENWLMLNGEVYESGVVGVVLCGDIEFETIVSQGCRPVGEPYAITKVDRNILYELGSQPALKVLQEMYDKLPEGDRNLAKDSLFVGLAMDERKVNFQRGDFLIRNIVGADQERNALAIGAILKAGQTVQFQLRDADSSKEDLRLSLGKSVKERNYQIKKKNRGLPEAIFLVNCCGRGLGLFGKPDHDVKMIQSMRGPLPLAGFFANGEFGPVGPKNYVHGYSLSLTIIR</sequence>
<evidence type="ECO:0000256" key="4">
    <source>
        <dbReference type="ARBA" id="ARBA00022989"/>
    </source>
</evidence>
<feature type="domain" description="FIST C-domain" evidence="7">
    <location>
        <begin position="211"/>
        <end position="363"/>
    </location>
</feature>
<evidence type="ECO:0000259" key="7">
    <source>
        <dbReference type="SMART" id="SM01204"/>
    </source>
</evidence>
<gene>
    <name evidence="8" type="ORF">A3G33_02630</name>
</gene>
<keyword evidence="3" id="KW-0812">Transmembrane</keyword>
<evidence type="ECO:0000259" key="6">
    <source>
        <dbReference type="SMART" id="SM00897"/>
    </source>
</evidence>
<evidence type="ECO:0000256" key="2">
    <source>
        <dbReference type="ARBA" id="ARBA00022475"/>
    </source>
</evidence>
<protein>
    <recommendedName>
        <fullName evidence="10">FIST C-domain domain-containing protein</fullName>
    </recommendedName>
</protein>
<dbReference type="GO" id="GO:0005886">
    <property type="term" value="C:plasma membrane"/>
    <property type="evidence" value="ECO:0007669"/>
    <property type="project" value="UniProtKB-SubCell"/>
</dbReference>
<dbReference type="InterPro" id="IPR013702">
    <property type="entry name" value="FIST_domain_N"/>
</dbReference>
<evidence type="ECO:0000313" key="9">
    <source>
        <dbReference type="Proteomes" id="UP000178187"/>
    </source>
</evidence>
<dbReference type="EMBL" id="MHFR01000034">
    <property type="protein sequence ID" value="OGW98350.1"/>
    <property type="molecule type" value="Genomic_DNA"/>
</dbReference>
<evidence type="ECO:0000256" key="3">
    <source>
        <dbReference type="ARBA" id="ARBA00022692"/>
    </source>
</evidence>
<dbReference type="SMART" id="SM01204">
    <property type="entry name" value="FIST_C"/>
    <property type="match status" value="1"/>
</dbReference>
<proteinExistence type="predicted"/>
<reference evidence="8 9" key="1">
    <citation type="journal article" date="2016" name="Nat. Commun.">
        <title>Thousands of microbial genomes shed light on interconnected biogeochemical processes in an aquifer system.</title>
        <authorList>
            <person name="Anantharaman K."/>
            <person name="Brown C.T."/>
            <person name="Hug L.A."/>
            <person name="Sharon I."/>
            <person name="Castelle C.J."/>
            <person name="Probst A.J."/>
            <person name="Thomas B.C."/>
            <person name="Singh A."/>
            <person name="Wilkins M.J."/>
            <person name="Karaoz U."/>
            <person name="Brodie E.L."/>
            <person name="Williams K.H."/>
            <person name="Hubbard S.S."/>
            <person name="Banfield J.F."/>
        </authorList>
    </citation>
    <scope>NUCLEOTIDE SEQUENCE [LARGE SCALE GENOMIC DNA]</scope>
</reference>
<dbReference type="InterPro" id="IPR016741">
    <property type="entry name" value="UCP018953"/>
</dbReference>
<dbReference type="PIRSF" id="PIRSF018953">
    <property type="entry name" value="UCP018953"/>
    <property type="match status" value="1"/>
</dbReference>
<name>A0A1G1KZM7_9BACT</name>
<dbReference type="InterPro" id="IPR019494">
    <property type="entry name" value="FIST_C"/>
</dbReference>
<evidence type="ECO:0000313" key="8">
    <source>
        <dbReference type="EMBL" id="OGW98350.1"/>
    </source>
</evidence>
<dbReference type="AlphaFoldDB" id="A0A1G1KZM7"/>
<organism evidence="8 9">
    <name type="scientific">Candidatus Danuiimicrobium aquiferis</name>
    <dbReference type="NCBI Taxonomy" id="1801832"/>
    <lineage>
        <taxon>Bacteria</taxon>
        <taxon>Pseudomonadati</taxon>
        <taxon>Candidatus Omnitrophota</taxon>
        <taxon>Candidatus Danuiimicrobium</taxon>
    </lineage>
</organism>
<accession>A0A1G1KZM7</accession>